<proteinExistence type="predicted"/>
<protein>
    <submittedName>
        <fullName evidence="1">Uncharacterized protein</fullName>
    </submittedName>
</protein>
<dbReference type="OrthoDB" id="10453817at2759"/>
<reference evidence="2" key="1">
    <citation type="journal article" date="2017" name="Front. Plant Sci.">
        <title>Climate Clever Clovers: New Paradigm to Reduce the Environmental Footprint of Ruminants by Breeding Low Methanogenic Forages Utilizing Haplotype Variation.</title>
        <authorList>
            <person name="Kaur P."/>
            <person name="Appels R."/>
            <person name="Bayer P.E."/>
            <person name="Keeble-Gagnere G."/>
            <person name="Wang J."/>
            <person name="Hirakawa H."/>
            <person name="Shirasawa K."/>
            <person name="Vercoe P."/>
            <person name="Stefanova K."/>
            <person name="Durmic Z."/>
            <person name="Nichols P."/>
            <person name="Revell C."/>
            <person name="Isobe S.N."/>
            <person name="Edwards D."/>
            <person name="Erskine W."/>
        </authorList>
    </citation>
    <scope>NUCLEOTIDE SEQUENCE [LARGE SCALE GENOMIC DNA]</scope>
    <source>
        <strain evidence="2">cv. Daliak</strain>
    </source>
</reference>
<dbReference type="Proteomes" id="UP000242715">
    <property type="component" value="Unassembled WGS sequence"/>
</dbReference>
<accession>A0A2Z6N9U7</accession>
<evidence type="ECO:0000313" key="2">
    <source>
        <dbReference type="Proteomes" id="UP000242715"/>
    </source>
</evidence>
<gene>
    <name evidence="1" type="ORF">TSUD_67360</name>
</gene>
<sequence length="148" mass="16846">MSEVWLILKRSLHCKPQSSEVHDPKANRHHKIKNNKDKSVKNGTMLNHVIHEIVFDSKSGEFKCYPSFQNIEVPPPYRSTKATKTSTKSRCVDCDGCFVFSKPKVKIVKDPNDLFSGVTFPLATIEEHDISEHSGKGQYYFGDELTYA</sequence>
<keyword evidence="2" id="KW-1185">Reference proteome</keyword>
<dbReference type="AlphaFoldDB" id="A0A2Z6N9U7"/>
<name>A0A2Z6N9U7_TRISU</name>
<evidence type="ECO:0000313" key="1">
    <source>
        <dbReference type="EMBL" id="GAU38873.1"/>
    </source>
</evidence>
<organism evidence="1 2">
    <name type="scientific">Trifolium subterraneum</name>
    <name type="common">Subterranean clover</name>
    <dbReference type="NCBI Taxonomy" id="3900"/>
    <lineage>
        <taxon>Eukaryota</taxon>
        <taxon>Viridiplantae</taxon>
        <taxon>Streptophyta</taxon>
        <taxon>Embryophyta</taxon>
        <taxon>Tracheophyta</taxon>
        <taxon>Spermatophyta</taxon>
        <taxon>Magnoliopsida</taxon>
        <taxon>eudicotyledons</taxon>
        <taxon>Gunneridae</taxon>
        <taxon>Pentapetalae</taxon>
        <taxon>rosids</taxon>
        <taxon>fabids</taxon>
        <taxon>Fabales</taxon>
        <taxon>Fabaceae</taxon>
        <taxon>Papilionoideae</taxon>
        <taxon>50 kb inversion clade</taxon>
        <taxon>NPAAA clade</taxon>
        <taxon>Hologalegina</taxon>
        <taxon>IRL clade</taxon>
        <taxon>Trifolieae</taxon>
        <taxon>Trifolium</taxon>
    </lineage>
</organism>
<dbReference type="EMBL" id="DF973735">
    <property type="protein sequence ID" value="GAU38873.1"/>
    <property type="molecule type" value="Genomic_DNA"/>
</dbReference>